<keyword evidence="3" id="KW-1185">Reference proteome</keyword>
<dbReference type="InterPro" id="IPR036397">
    <property type="entry name" value="RNaseH_sf"/>
</dbReference>
<proteinExistence type="predicted"/>
<dbReference type="Pfam" id="PF13358">
    <property type="entry name" value="DDE_3"/>
    <property type="match status" value="1"/>
</dbReference>
<evidence type="ECO:0000313" key="2">
    <source>
        <dbReference type="EMBL" id="PMD27561.1"/>
    </source>
</evidence>
<name>A0A2J6QMS4_9HELO</name>
<dbReference type="GO" id="GO:0003676">
    <property type="term" value="F:nucleic acid binding"/>
    <property type="evidence" value="ECO:0007669"/>
    <property type="project" value="InterPro"/>
</dbReference>
<gene>
    <name evidence="2" type="ORF">NA56DRAFT_640359</name>
</gene>
<dbReference type="Proteomes" id="UP000235672">
    <property type="component" value="Unassembled WGS sequence"/>
</dbReference>
<protein>
    <recommendedName>
        <fullName evidence="1">Tc1-like transposase DDE domain-containing protein</fullName>
    </recommendedName>
</protein>
<sequence>MAWPPYSPDLNPIENLWKMLKAEIDRAHPELKGMGNSNAVMDFMIRCAQEAWETLGPELLNKLAEGMQ</sequence>
<reference evidence="2 3" key="1">
    <citation type="submission" date="2016-05" db="EMBL/GenBank/DDBJ databases">
        <title>A degradative enzymes factory behind the ericoid mycorrhizal symbiosis.</title>
        <authorList>
            <consortium name="DOE Joint Genome Institute"/>
            <person name="Martino E."/>
            <person name="Morin E."/>
            <person name="Grelet G."/>
            <person name="Kuo A."/>
            <person name="Kohler A."/>
            <person name="Daghino S."/>
            <person name="Barry K."/>
            <person name="Choi C."/>
            <person name="Cichocki N."/>
            <person name="Clum A."/>
            <person name="Copeland A."/>
            <person name="Hainaut M."/>
            <person name="Haridas S."/>
            <person name="Labutti K."/>
            <person name="Lindquist E."/>
            <person name="Lipzen A."/>
            <person name="Khouja H.-R."/>
            <person name="Murat C."/>
            <person name="Ohm R."/>
            <person name="Olson A."/>
            <person name="Spatafora J."/>
            <person name="Veneault-Fourrey C."/>
            <person name="Henrissat B."/>
            <person name="Grigoriev I."/>
            <person name="Martin F."/>
            <person name="Perotto S."/>
        </authorList>
    </citation>
    <scope>NUCLEOTIDE SEQUENCE [LARGE SCALE GENOMIC DNA]</scope>
    <source>
        <strain evidence="2 3">UAMH 7357</strain>
    </source>
</reference>
<dbReference type="OrthoDB" id="3556043at2759"/>
<evidence type="ECO:0000313" key="3">
    <source>
        <dbReference type="Proteomes" id="UP000235672"/>
    </source>
</evidence>
<dbReference type="AlphaFoldDB" id="A0A2J6QMS4"/>
<dbReference type="InterPro" id="IPR038717">
    <property type="entry name" value="Tc1-like_DDE_dom"/>
</dbReference>
<dbReference type="STRING" id="1745343.A0A2J6QMS4"/>
<dbReference type="Gene3D" id="3.30.420.10">
    <property type="entry name" value="Ribonuclease H-like superfamily/Ribonuclease H"/>
    <property type="match status" value="1"/>
</dbReference>
<dbReference type="EMBL" id="KZ613465">
    <property type="protein sequence ID" value="PMD27561.1"/>
    <property type="molecule type" value="Genomic_DNA"/>
</dbReference>
<organism evidence="2 3">
    <name type="scientific">Hyaloscypha hepaticicola</name>
    <dbReference type="NCBI Taxonomy" id="2082293"/>
    <lineage>
        <taxon>Eukaryota</taxon>
        <taxon>Fungi</taxon>
        <taxon>Dikarya</taxon>
        <taxon>Ascomycota</taxon>
        <taxon>Pezizomycotina</taxon>
        <taxon>Leotiomycetes</taxon>
        <taxon>Helotiales</taxon>
        <taxon>Hyaloscyphaceae</taxon>
        <taxon>Hyaloscypha</taxon>
    </lineage>
</organism>
<feature type="domain" description="Tc1-like transposase DDE" evidence="1">
    <location>
        <begin position="3"/>
        <end position="26"/>
    </location>
</feature>
<evidence type="ECO:0000259" key="1">
    <source>
        <dbReference type="Pfam" id="PF13358"/>
    </source>
</evidence>
<accession>A0A2J6QMS4</accession>